<dbReference type="VEuPathDB" id="FungiDB:ASPWEDRAFT_179500"/>
<dbReference type="RefSeq" id="XP_040695479.1">
    <property type="nucleotide sequence ID" value="XM_040831797.1"/>
</dbReference>
<dbReference type="AlphaFoldDB" id="A0A1L9S3T0"/>
<dbReference type="OrthoDB" id="4506253at2759"/>
<gene>
    <name evidence="1" type="ORF">ASPWEDRAFT_179500</name>
</gene>
<evidence type="ECO:0000313" key="1">
    <source>
        <dbReference type="EMBL" id="OJJ41803.1"/>
    </source>
</evidence>
<organism evidence="1 2">
    <name type="scientific">Aspergillus wentii DTO 134E9</name>
    <dbReference type="NCBI Taxonomy" id="1073089"/>
    <lineage>
        <taxon>Eukaryota</taxon>
        <taxon>Fungi</taxon>
        <taxon>Dikarya</taxon>
        <taxon>Ascomycota</taxon>
        <taxon>Pezizomycotina</taxon>
        <taxon>Eurotiomycetes</taxon>
        <taxon>Eurotiomycetidae</taxon>
        <taxon>Eurotiales</taxon>
        <taxon>Aspergillaceae</taxon>
        <taxon>Aspergillus</taxon>
        <taxon>Aspergillus subgen. Cremei</taxon>
    </lineage>
</organism>
<dbReference type="EMBL" id="KV878209">
    <property type="protein sequence ID" value="OJJ41803.1"/>
    <property type="molecule type" value="Genomic_DNA"/>
</dbReference>
<sequence length="162" mass="18876">MESEHLAWQIENRIQPGAPEKKITGTWNTILSMFFPPTQGYMSNFNRTRADGPLDVFIEHIETHAPQPRPFKFLYVQCTASGNEDIDEVWEEKLLILSDQLRQFNSKRVFGAIAVGRAVKFYEWNSEMGKAVSLEQNPSPLFIDRHCQTVARHLEYIRNHHF</sequence>
<evidence type="ECO:0000313" key="2">
    <source>
        <dbReference type="Proteomes" id="UP000184383"/>
    </source>
</evidence>
<accession>A0A1L9S3T0</accession>
<dbReference type="GeneID" id="63747645"/>
<reference evidence="2" key="1">
    <citation type="journal article" date="2017" name="Genome Biol.">
        <title>Comparative genomics reveals high biological diversity and specific adaptations in the industrially and medically important fungal genus Aspergillus.</title>
        <authorList>
            <person name="de Vries R.P."/>
            <person name="Riley R."/>
            <person name="Wiebenga A."/>
            <person name="Aguilar-Osorio G."/>
            <person name="Amillis S."/>
            <person name="Uchima C.A."/>
            <person name="Anderluh G."/>
            <person name="Asadollahi M."/>
            <person name="Askin M."/>
            <person name="Barry K."/>
            <person name="Battaglia E."/>
            <person name="Bayram O."/>
            <person name="Benocci T."/>
            <person name="Braus-Stromeyer S.A."/>
            <person name="Caldana C."/>
            <person name="Canovas D."/>
            <person name="Cerqueira G.C."/>
            <person name="Chen F."/>
            <person name="Chen W."/>
            <person name="Choi C."/>
            <person name="Clum A."/>
            <person name="Dos Santos R.A."/>
            <person name="Damasio A.R."/>
            <person name="Diallinas G."/>
            <person name="Emri T."/>
            <person name="Fekete E."/>
            <person name="Flipphi M."/>
            <person name="Freyberg S."/>
            <person name="Gallo A."/>
            <person name="Gournas C."/>
            <person name="Habgood R."/>
            <person name="Hainaut M."/>
            <person name="Harispe M.L."/>
            <person name="Henrissat B."/>
            <person name="Hilden K.S."/>
            <person name="Hope R."/>
            <person name="Hossain A."/>
            <person name="Karabika E."/>
            <person name="Karaffa L."/>
            <person name="Karanyi Z."/>
            <person name="Krasevec N."/>
            <person name="Kuo A."/>
            <person name="Kusch H."/>
            <person name="LaButti K."/>
            <person name="Lagendijk E.L."/>
            <person name="Lapidus A."/>
            <person name="Levasseur A."/>
            <person name="Lindquist E."/>
            <person name="Lipzen A."/>
            <person name="Logrieco A.F."/>
            <person name="MacCabe A."/>
            <person name="Maekelae M.R."/>
            <person name="Malavazi I."/>
            <person name="Melin P."/>
            <person name="Meyer V."/>
            <person name="Mielnichuk N."/>
            <person name="Miskei M."/>
            <person name="Molnar A.P."/>
            <person name="Mule G."/>
            <person name="Ngan C.Y."/>
            <person name="Orejas M."/>
            <person name="Orosz E."/>
            <person name="Ouedraogo J.P."/>
            <person name="Overkamp K.M."/>
            <person name="Park H.-S."/>
            <person name="Perrone G."/>
            <person name="Piumi F."/>
            <person name="Punt P.J."/>
            <person name="Ram A.F."/>
            <person name="Ramon A."/>
            <person name="Rauscher S."/>
            <person name="Record E."/>
            <person name="Riano-Pachon D.M."/>
            <person name="Robert V."/>
            <person name="Roehrig J."/>
            <person name="Ruller R."/>
            <person name="Salamov A."/>
            <person name="Salih N.S."/>
            <person name="Samson R.A."/>
            <person name="Sandor E."/>
            <person name="Sanguinetti M."/>
            <person name="Schuetze T."/>
            <person name="Sepcic K."/>
            <person name="Shelest E."/>
            <person name="Sherlock G."/>
            <person name="Sophianopoulou V."/>
            <person name="Squina F.M."/>
            <person name="Sun H."/>
            <person name="Susca A."/>
            <person name="Todd R.B."/>
            <person name="Tsang A."/>
            <person name="Unkles S.E."/>
            <person name="van de Wiele N."/>
            <person name="van Rossen-Uffink D."/>
            <person name="Oliveira J.V."/>
            <person name="Vesth T.C."/>
            <person name="Visser J."/>
            <person name="Yu J.-H."/>
            <person name="Zhou M."/>
            <person name="Andersen M.R."/>
            <person name="Archer D.B."/>
            <person name="Baker S.E."/>
            <person name="Benoit I."/>
            <person name="Brakhage A.A."/>
            <person name="Braus G.H."/>
            <person name="Fischer R."/>
            <person name="Frisvad J.C."/>
            <person name="Goldman G.H."/>
            <person name="Houbraken J."/>
            <person name="Oakley B."/>
            <person name="Pocsi I."/>
            <person name="Scazzocchio C."/>
            <person name="Seiboth B."/>
            <person name="vanKuyk P.A."/>
            <person name="Wortman J."/>
            <person name="Dyer P.S."/>
            <person name="Grigoriev I.V."/>
        </authorList>
    </citation>
    <scope>NUCLEOTIDE SEQUENCE [LARGE SCALE GENOMIC DNA]</scope>
    <source>
        <strain evidence="2">DTO 134E9</strain>
    </source>
</reference>
<keyword evidence="2" id="KW-1185">Reference proteome</keyword>
<name>A0A1L9S3T0_ASPWE</name>
<dbReference type="Proteomes" id="UP000184383">
    <property type="component" value="Unassembled WGS sequence"/>
</dbReference>
<protein>
    <submittedName>
        <fullName evidence="1">Uncharacterized protein</fullName>
    </submittedName>
</protein>
<proteinExistence type="predicted"/>